<dbReference type="InterPro" id="IPR005025">
    <property type="entry name" value="FMN_Rdtase-like_dom"/>
</dbReference>
<dbReference type="GO" id="GO:0010181">
    <property type="term" value="F:FMN binding"/>
    <property type="evidence" value="ECO:0007669"/>
    <property type="project" value="InterPro"/>
</dbReference>
<dbReference type="InterPro" id="IPR029039">
    <property type="entry name" value="Flavoprotein-like_sf"/>
</dbReference>
<dbReference type="PANTHER" id="PTHR30546">
    <property type="entry name" value="FLAVODOXIN-RELATED PROTEIN WRBA-RELATED"/>
    <property type="match status" value="1"/>
</dbReference>
<evidence type="ECO:0000313" key="4">
    <source>
        <dbReference type="EMBL" id="PWK48568.1"/>
    </source>
</evidence>
<dbReference type="InterPro" id="IPR008254">
    <property type="entry name" value="Flavodoxin/NO_synth"/>
</dbReference>
<comment type="caution">
    <text evidence="4">The sequence shown here is derived from an EMBL/GenBank/DDBJ whole genome shotgun (WGS) entry which is preliminary data.</text>
</comment>
<dbReference type="EMBL" id="QGGU01000009">
    <property type="protein sequence ID" value="PWK48568.1"/>
    <property type="molecule type" value="Genomic_DNA"/>
</dbReference>
<evidence type="ECO:0000256" key="2">
    <source>
        <dbReference type="ARBA" id="ARBA00022643"/>
    </source>
</evidence>
<dbReference type="Gene3D" id="3.40.50.360">
    <property type="match status" value="1"/>
</dbReference>
<dbReference type="OrthoDB" id="9801479at2"/>
<dbReference type="Pfam" id="PF03358">
    <property type="entry name" value="FMN_red"/>
    <property type="match status" value="1"/>
</dbReference>
<organism evidence="4 5">
    <name type="scientific">Pleionea mediterranea</name>
    <dbReference type="NCBI Taxonomy" id="523701"/>
    <lineage>
        <taxon>Bacteria</taxon>
        <taxon>Pseudomonadati</taxon>
        <taxon>Pseudomonadota</taxon>
        <taxon>Gammaproteobacteria</taxon>
        <taxon>Oceanospirillales</taxon>
        <taxon>Pleioneaceae</taxon>
        <taxon>Pleionea</taxon>
    </lineage>
</organism>
<dbReference type="Proteomes" id="UP000245790">
    <property type="component" value="Unassembled WGS sequence"/>
</dbReference>
<keyword evidence="2" id="KW-0288">FMN</keyword>
<evidence type="ECO:0000313" key="5">
    <source>
        <dbReference type="Proteomes" id="UP000245790"/>
    </source>
</evidence>
<dbReference type="AlphaFoldDB" id="A0A316FI23"/>
<evidence type="ECO:0000256" key="1">
    <source>
        <dbReference type="ARBA" id="ARBA00022630"/>
    </source>
</evidence>
<dbReference type="GO" id="GO:0003955">
    <property type="term" value="F:NAD(P)H dehydrogenase (quinone) activity"/>
    <property type="evidence" value="ECO:0007669"/>
    <property type="project" value="TreeGrafter"/>
</dbReference>
<gene>
    <name evidence="4" type="ORF">C8D97_109119</name>
</gene>
<sequence length="188" mass="20211">MHKISIVYFSNTGVTKALVKAASAEFNSQGLEVFEYQIKGSSIVDGRFVESDVFTQLHESQAILFASPTYMGGVAAQFKAFADATSDFWCDQLWAGKLAAGITCGSAPNGDQTVSLQYLSTLSSQHGMLWVGLDVAHKSSESMINPLGTQMGVVAHSVNAEVRESDIGTAKYLANRISKLLNDKSNSF</sequence>
<dbReference type="GO" id="GO:0016020">
    <property type="term" value="C:membrane"/>
    <property type="evidence" value="ECO:0007669"/>
    <property type="project" value="TreeGrafter"/>
</dbReference>
<dbReference type="PROSITE" id="PS50902">
    <property type="entry name" value="FLAVODOXIN_LIKE"/>
    <property type="match status" value="1"/>
</dbReference>
<dbReference type="PANTHER" id="PTHR30546:SF23">
    <property type="entry name" value="FLAVOPROTEIN-LIKE PROTEIN YCP4-RELATED"/>
    <property type="match status" value="1"/>
</dbReference>
<keyword evidence="5" id="KW-1185">Reference proteome</keyword>
<name>A0A316FI23_9GAMM</name>
<proteinExistence type="predicted"/>
<protein>
    <submittedName>
        <fullName evidence="4">Multimeric flavodoxin WrbA</fullName>
    </submittedName>
</protein>
<dbReference type="RefSeq" id="WP_109764239.1">
    <property type="nucleotide sequence ID" value="NZ_QGGU01000009.1"/>
</dbReference>
<accession>A0A316FI23</accession>
<evidence type="ECO:0000259" key="3">
    <source>
        <dbReference type="PROSITE" id="PS50902"/>
    </source>
</evidence>
<reference evidence="4 5" key="1">
    <citation type="submission" date="2018-05" db="EMBL/GenBank/DDBJ databases">
        <title>Genomic Encyclopedia of Type Strains, Phase IV (KMG-IV): sequencing the most valuable type-strain genomes for metagenomic binning, comparative biology and taxonomic classification.</title>
        <authorList>
            <person name="Goeker M."/>
        </authorList>
    </citation>
    <scope>NUCLEOTIDE SEQUENCE [LARGE SCALE GENOMIC DNA]</scope>
    <source>
        <strain evidence="4 5">DSM 25350</strain>
    </source>
</reference>
<dbReference type="SUPFAM" id="SSF52218">
    <property type="entry name" value="Flavoproteins"/>
    <property type="match status" value="1"/>
</dbReference>
<keyword evidence="1" id="KW-0285">Flavoprotein</keyword>
<feature type="domain" description="Flavodoxin-like" evidence="3">
    <location>
        <begin position="4"/>
        <end position="181"/>
    </location>
</feature>